<evidence type="ECO:0000313" key="1">
    <source>
        <dbReference type="EMBL" id="SFL43812.1"/>
    </source>
</evidence>
<keyword evidence="2" id="KW-1185">Reference proteome</keyword>
<protein>
    <submittedName>
        <fullName evidence="1">Uncharacterized protein</fullName>
    </submittedName>
</protein>
<dbReference type="Proteomes" id="UP000199520">
    <property type="component" value="Unassembled WGS sequence"/>
</dbReference>
<dbReference type="EMBL" id="FOTS01000004">
    <property type="protein sequence ID" value="SFL43812.1"/>
    <property type="molecule type" value="Genomic_DNA"/>
</dbReference>
<gene>
    <name evidence="1" type="ORF">SAMN04490355_1004139</name>
</gene>
<proteinExistence type="predicted"/>
<evidence type="ECO:0000313" key="2">
    <source>
        <dbReference type="Proteomes" id="UP000199520"/>
    </source>
</evidence>
<dbReference type="RefSeq" id="WP_090932937.1">
    <property type="nucleotide sequence ID" value="NZ_FOTS01000004.1"/>
</dbReference>
<sequence>MQRFKKFGWRKNFKKLSEDLVGKLQTIDIKDIVVSAVKNLRTSDIISGKYAHLGIFFDEDTLSVPTFVQPEATNGRYSKYNLEGREIVFKNLPKITRTYSWDAPNYGNSGYHNITMAREVYQRKAYPAKELHIEMEILAGGKITDENSVVKFSVEGGLTRGDTEFNDDLLFHVNLLQENTGVSGIFPAMTPVADYLKTIHVNWELLPQGTREDFIAGILSRVSSPTEAHRSKLQQRYDLLNNLDPVFISGTSGFSRYFGAKFSDNLVVFENLEYGNAIYVMFEDWKVLSRLSRKDLVKGGYNVFRIPHKGAWATTLVNLIKNHR</sequence>
<accession>A0A1I4HNQ8</accession>
<name>A0A1I4HNQ8_9FIRM</name>
<organism evidence="1 2">
    <name type="scientific">Pelosinus propionicus DSM 13327</name>
    <dbReference type="NCBI Taxonomy" id="1123291"/>
    <lineage>
        <taxon>Bacteria</taxon>
        <taxon>Bacillati</taxon>
        <taxon>Bacillota</taxon>
        <taxon>Negativicutes</taxon>
        <taxon>Selenomonadales</taxon>
        <taxon>Sporomusaceae</taxon>
        <taxon>Pelosinus</taxon>
    </lineage>
</organism>
<reference evidence="2" key="1">
    <citation type="submission" date="2016-10" db="EMBL/GenBank/DDBJ databases">
        <authorList>
            <person name="Varghese N."/>
            <person name="Submissions S."/>
        </authorList>
    </citation>
    <scope>NUCLEOTIDE SEQUENCE [LARGE SCALE GENOMIC DNA]</scope>
    <source>
        <strain evidence="2">DSM 13327</strain>
    </source>
</reference>
<dbReference type="AlphaFoldDB" id="A0A1I4HNQ8"/>
<dbReference type="OrthoDB" id="4775248at2"/>